<evidence type="ECO:0000313" key="6">
    <source>
        <dbReference type="Proteomes" id="UP000182841"/>
    </source>
</evidence>
<feature type="compositionally biased region" description="Low complexity" evidence="2">
    <location>
        <begin position="170"/>
        <end position="188"/>
    </location>
</feature>
<dbReference type="OrthoDB" id="9783707at2"/>
<evidence type="ECO:0000313" key="5">
    <source>
        <dbReference type="EMBL" id="SES22487.1"/>
    </source>
</evidence>
<dbReference type="GO" id="GO:0016020">
    <property type="term" value="C:membrane"/>
    <property type="evidence" value="ECO:0007669"/>
    <property type="project" value="InterPro"/>
</dbReference>
<dbReference type="InterPro" id="IPR037185">
    <property type="entry name" value="EmrE-like"/>
</dbReference>
<feature type="transmembrane region" description="Helical" evidence="3">
    <location>
        <begin position="226"/>
        <end position="247"/>
    </location>
</feature>
<keyword evidence="3" id="KW-1133">Transmembrane helix</keyword>
<keyword evidence="3" id="KW-0472">Membrane</keyword>
<name>A0A1H9VMA0_9ACTN</name>
<feature type="domain" description="EamA" evidence="4">
    <location>
        <begin position="197"/>
        <end position="331"/>
    </location>
</feature>
<feature type="transmembrane region" description="Helical" evidence="3">
    <location>
        <begin position="195"/>
        <end position="214"/>
    </location>
</feature>
<keyword evidence="6" id="KW-1185">Reference proteome</keyword>
<dbReference type="InterPro" id="IPR000620">
    <property type="entry name" value="EamA_dom"/>
</dbReference>
<feature type="transmembrane region" description="Helical" evidence="3">
    <location>
        <begin position="114"/>
        <end position="135"/>
    </location>
</feature>
<evidence type="ECO:0000259" key="4">
    <source>
        <dbReference type="Pfam" id="PF00892"/>
    </source>
</evidence>
<reference evidence="6" key="1">
    <citation type="submission" date="2016-10" db="EMBL/GenBank/DDBJ databases">
        <authorList>
            <person name="Varghese N."/>
            <person name="Submissions S."/>
        </authorList>
    </citation>
    <scope>NUCLEOTIDE SEQUENCE [LARGE SCALE GENOMIC DNA]</scope>
    <source>
        <strain evidence="6">CGMCC 4.6825</strain>
    </source>
</reference>
<organism evidence="5 6">
    <name type="scientific">Streptomyces qinglanensis</name>
    <dbReference type="NCBI Taxonomy" id="943816"/>
    <lineage>
        <taxon>Bacteria</taxon>
        <taxon>Bacillati</taxon>
        <taxon>Actinomycetota</taxon>
        <taxon>Actinomycetes</taxon>
        <taxon>Kitasatosporales</taxon>
        <taxon>Streptomycetaceae</taxon>
        <taxon>Streptomyces</taxon>
    </lineage>
</organism>
<dbReference type="EMBL" id="FOGO01000012">
    <property type="protein sequence ID" value="SES22487.1"/>
    <property type="molecule type" value="Genomic_DNA"/>
</dbReference>
<dbReference type="SUPFAM" id="SSF103481">
    <property type="entry name" value="Multidrug resistance efflux transporter EmrE"/>
    <property type="match status" value="2"/>
</dbReference>
<dbReference type="Pfam" id="PF00892">
    <property type="entry name" value="EamA"/>
    <property type="match status" value="1"/>
</dbReference>
<evidence type="ECO:0000256" key="3">
    <source>
        <dbReference type="SAM" id="Phobius"/>
    </source>
</evidence>
<dbReference type="Gene3D" id="1.10.3730.20">
    <property type="match status" value="2"/>
</dbReference>
<accession>A0A1H9VMA0</accession>
<evidence type="ECO:0000256" key="1">
    <source>
        <dbReference type="ARBA" id="ARBA00007362"/>
    </source>
</evidence>
<sequence length="334" mass="33578">MTPTVVAAVLAAALTHATWNALAHGIRDQLLAFTLVGSGGALCGAALACFVPLPAAGAWPPLLFSAALHVVYQALLMRSFRMGEFGQMYPIARGTAPLVVTVLAAVFVHEMPDGWQLAGVLLASAGLVGVALWGLRGAGRSPHAGSGSAADSGGAASDVDDAVSDVDDAVSGSGDAVSGSDGVPSGSGTSAGPQWPALTAAVCTGLAIASYTVVDGVGVRAAGSPLGYIAWLMLLEGLAIPVWALLTRRRALVAELRPMALRGLLGGALSVLAYGLVLWAQTRAPLAPVAALRESSIIAGAAIGALFFKERFGWPRTAASVLMVGGIALMLHGT</sequence>
<dbReference type="RefSeq" id="WP_075002350.1">
    <property type="nucleotide sequence ID" value="NZ_FOGO01000012.1"/>
</dbReference>
<dbReference type="Proteomes" id="UP000182841">
    <property type="component" value="Unassembled WGS sequence"/>
</dbReference>
<dbReference type="STRING" id="943816.AN217_05290"/>
<feature type="transmembrane region" description="Helical" evidence="3">
    <location>
        <begin position="58"/>
        <end position="76"/>
    </location>
</feature>
<gene>
    <name evidence="5" type="ORF">SAMN05421870_112145</name>
</gene>
<dbReference type="AlphaFoldDB" id="A0A1H9VMA0"/>
<comment type="similarity">
    <text evidence="1">Belongs to the EamA transporter family.</text>
</comment>
<protein>
    <submittedName>
        <fullName evidence="5">EamA-like transporter family protein</fullName>
    </submittedName>
</protein>
<feature type="transmembrane region" description="Helical" evidence="3">
    <location>
        <begin position="88"/>
        <end position="108"/>
    </location>
</feature>
<feature type="transmembrane region" description="Helical" evidence="3">
    <location>
        <begin position="259"/>
        <end position="280"/>
    </location>
</feature>
<evidence type="ECO:0000256" key="2">
    <source>
        <dbReference type="SAM" id="MobiDB-lite"/>
    </source>
</evidence>
<feature type="transmembrane region" description="Helical" evidence="3">
    <location>
        <begin position="286"/>
        <end position="307"/>
    </location>
</feature>
<proteinExistence type="inferred from homology"/>
<feature type="region of interest" description="Disordered" evidence="2">
    <location>
        <begin position="170"/>
        <end position="191"/>
    </location>
</feature>
<keyword evidence="3" id="KW-0812">Transmembrane</keyword>